<keyword evidence="4" id="KW-0808">Transferase</keyword>
<evidence type="ECO:0000256" key="3">
    <source>
        <dbReference type="ARBA" id="ARBA00011233"/>
    </source>
</evidence>
<dbReference type="Gene3D" id="3.40.50.300">
    <property type="entry name" value="P-loop containing nucleotide triphosphate hydrolases"/>
    <property type="match status" value="1"/>
</dbReference>
<evidence type="ECO:0000256" key="9">
    <source>
        <dbReference type="ARBA" id="ARBA00023136"/>
    </source>
</evidence>
<keyword evidence="10" id="KW-1015">Disulfide bond</keyword>
<sequence>MTGIGGFAMLLYIHLVTELTHLRKAMQSHPSLGSFLSGTPPSEMVLDLDNLVIIYNRVPKTGSTSFIGLAYDLCARNKFNVLHINTTKNVPTLSLTDQVRFVYNVSNWLEKKPGIYHGHIAYLDFDRFGVSQQPLYINIIRKPLDRLVSYYYFIRYGDDLRPYLIRKKMGDKMTLDECVAIEHPDCSLNHIWIQVPFFCGHHSECWVPGSTWALEQAKYNLVHKYFLVGVTEEIQDFVALLEYSLPRFFRGALHLYNTGSKSHLRKTVKKIMPSEETVAKLQSTRVMRLEEEFYNFALNHFHYLRKKTLYDTEDGGLIQDRGRNFGYEKIKPRKKREFVT</sequence>
<dbReference type="InterPro" id="IPR007734">
    <property type="entry name" value="Heparan_SO4_2-O-STrfase"/>
</dbReference>
<dbReference type="AlphaFoldDB" id="A0AAN8XKU4"/>
<dbReference type="InterPro" id="IPR027417">
    <property type="entry name" value="P-loop_NTPase"/>
</dbReference>
<dbReference type="SUPFAM" id="SSF52540">
    <property type="entry name" value="P-loop containing nucleoside triphosphate hydrolases"/>
    <property type="match status" value="1"/>
</dbReference>
<organism evidence="13 14">
    <name type="scientific">Halocaridina rubra</name>
    <name type="common">Hawaiian red shrimp</name>
    <dbReference type="NCBI Taxonomy" id="373956"/>
    <lineage>
        <taxon>Eukaryota</taxon>
        <taxon>Metazoa</taxon>
        <taxon>Ecdysozoa</taxon>
        <taxon>Arthropoda</taxon>
        <taxon>Crustacea</taxon>
        <taxon>Multicrustacea</taxon>
        <taxon>Malacostraca</taxon>
        <taxon>Eumalacostraca</taxon>
        <taxon>Eucarida</taxon>
        <taxon>Decapoda</taxon>
        <taxon>Pleocyemata</taxon>
        <taxon>Caridea</taxon>
        <taxon>Atyoidea</taxon>
        <taxon>Atyidae</taxon>
        <taxon>Halocaridina</taxon>
    </lineage>
</organism>
<evidence type="ECO:0000256" key="8">
    <source>
        <dbReference type="ARBA" id="ARBA00023034"/>
    </source>
</evidence>
<dbReference type="GO" id="GO:0000139">
    <property type="term" value="C:Golgi membrane"/>
    <property type="evidence" value="ECO:0007669"/>
    <property type="project" value="UniProtKB-SubCell"/>
</dbReference>
<keyword evidence="8" id="KW-0333">Golgi apparatus</keyword>
<evidence type="ECO:0000256" key="11">
    <source>
        <dbReference type="ARBA" id="ARBA00023180"/>
    </source>
</evidence>
<dbReference type="Pfam" id="PF03567">
    <property type="entry name" value="Sulfotransfer_2"/>
    <property type="match status" value="1"/>
</dbReference>
<proteinExistence type="inferred from homology"/>
<keyword evidence="14" id="KW-1185">Reference proteome</keyword>
<keyword evidence="5" id="KW-0812">Transmembrane</keyword>
<keyword evidence="6" id="KW-0735">Signal-anchor</keyword>
<name>A0AAN8XKU4_HALRR</name>
<comment type="similarity">
    <text evidence="2">Belongs to the sulfotransferase 3 family.</text>
</comment>
<dbReference type="Proteomes" id="UP001381693">
    <property type="component" value="Unassembled WGS sequence"/>
</dbReference>
<dbReference type="GO" id="GO:0004394">
    <property type="term" value="F:heparan sulfate 2-sulfotransferase activity"/>
    <property type="evidence" value="ECO:0007669"/>
    <property type="project" value="UniProtKB-ARBA"/>
</dbReference>
<evidence type="ECO:0000313" key="13">
    <source>
        <dbReference type="EMBL" id="KAK7084656.1"/>
    </source>
</evidence>
<evidence type="ECO:0000256" key="12">
    <source>
        <dbReference type="SAM" id="SignalP"/>
    </source>
</evidence>
<comment type="caution">
    <text evidence="13">The sequence shown here is derived from an EMBL/GenBank/DDBJ whole genome shotgun (WGS) entry which is preliminary data.</text>
</comment>
<protein>
    <submittedName>
        <fullName evidence="13">Heparan sulfate 2-O-sulfotransferase 1</fullName>
    </submittedName>
</protein>
<keyword evidence="12" id="KW-0732">Signal</keyword>
<dbReference type="InterPro" id="IPR005331">
    <property type="entry name" value="Sulfotransferase"/>
</dbReference>
<dbReference type="GO" id="GO:0015012">
    <property type="term" value="P:heparan sulfate proteoglycan biosynthetic process"/>
    <property type="evidence" value="ECO:0007669"/>
    <property type="project" value="UniProtKB-ARBA"/>
</dbReference>
<keyword evidence="11" id="KW-0325">Glycoprotein</keyword>
<dbReference type="PANTHER" id="PTHR12129:SF17">
    <property type="entry name" value="HEPARAN SULFATE 2-O-SULFOTRANSFERASE 1"/>
    <property type="match status" value="1"/>
</dbReference>
<evidence type="ECO:0000256" key="2">
    <source>
        <dbReference type="ARBA" id="ARBA00010569"/>
    </source>
</evidence>
<accession>A0AAN8XKU4</accession>
<evidence type="ECO:0000256" key="1">
    <source>
        <dbReference type="ARBA" id="ARBA00004323"/>
    </source>
</evidence>
<keyword evidence="9" id="KW-0472">Membrane</keyword>
<gene>
    <name evidence="13" type="primary">HS2ST1</name>
    <name evidence="13" type="ORF">SK128_024302</name>
</gene>
<evidence type="ECO:0000256" key="10">
    <source>
        <dbReference type="ARBA" id="ARBA00023157"/>
    </source>
</evidence>
<evidence type="ECO:0000256" key="5">
    <source>
        <dbReference type="ARBA" id="ARBA00022692"/>
    </source>
</evidence>
<dbReference type="FunFam" id="3.40.50.300:FF:001418">
    <property type="entry name" value="Heparan sulfate 2-o-sulfotransferase"/>
    <property type="match status" value="1"/>
</dbReference>
<evidence type="ECO:0000256" key="4">
    <source>
        <dbReference type="ARBA" id="ARBA00022679"/>
    </source>
</evidence>
<feature type="chain" id="PRO_5042991184" evidence="12">
    <location>
        <begin position="19"/>
        <end position="340"/>
    </location>
</feature>
<dbReference type="PANTHER" id="PTHR12129">
    <property type="entry name" value="HEPARAN SULFATE 2-O-SULFOTRANSFERASE"/>
    <property type="match status" value="1"/>
</dbReference>
<evidence type="ECO:0000313" key="14">
    <source>
        <dbReference type="Proteomes" id="UP001381693"/>
    </source>
</evidence>
<keyword evidence="7" id="KW-1133">Transmembrane helix</keyword>
<evidence type="ECO:0000256" key="7">
    <source>
        <dbReference type="ARBA" id="ARBA00022989"/>
    </source>
</evidence>
<comment type="subunit">
    <text evidence="3">Homotrimer.</text>
</comment>
<reference evidence="13 14" key="1">
    <citation type="submission" date="2023-11" db="EMBL/GenBank/DDBJ databases">
        <title>Halocaridina rubra genome assembly.</title>
        <authorList>
            <person name="Smith C."/>
        </authorList>
    </citation>
    <scope>NUCLEOTIDE SEQUENCE [LARGE SCALE GENOMIC DNA]</scope>
    <source>
        <strain evidence="13">EP-1</strain>
        <tissue evidence="13">Whole</tissue>
    </source>
</reference>
<dbReference type="EMBL" id="JAXCGZ010002015">
    <property type="protein sequence ID" value="KAK7084656.1"/>
    <property type="molecule type" value="Genomic_DNA"/>
</dbReference>
<feature type="signal peptide" evidence="12">
    <location>
        <begin position="1"/>
        <end position="18"/>
    </location>
</feature>
<comment type="subcellular location">
    <subcellularLocation>
        <location evidence="1">Golgi apparatus membrane</location>
        <topology evidence="1">Single-pass type II membrane protein</topology>
    </subcellularLocation>
</comment>
<evidence type="ECO:0000256" key="6">
    <source>
        <dbReference type="ARBA" id="ARBA00022968"/>
    </source>
</evidence>